<proteinExistence type="predicted"/>
<keyword evidence="1" id="KW-0472">Membrane</keyword>
<organism evidence="2 3">
    <name type="scientific">Haloplanus salinus</name>
    <dbReference type="NCBI Taxonomy" id="1126245"/>
    <lineage>
        <taxon>Archaea</taxon>
        <taxon>Methanobacteriati</taxon>
        <taxon>Methanobacteriota</taxon>
        <taxon>Stenosarchaea group</taxon>
        <taxon>Halobacteria</taxon>
        <taxon>Halobacteriales</taxon>
        <taxon>Haloferacaceae</taxon>
        <taxon>Haloplanus</taxon>
    </lineage>
</organism>
<dbReference type="AlphaFoldDB" id="A0A368N7N7"/>
<evidence type="ECO:0000313" key="2">
    <source>
        <dbReference type="EMBL" id="RCU46597.1"/>
    </source>
</evidence>
<sequence>MPSIRDVRHRLLTPEHVAITVAVALSVVGAYVIRLRIGAGVAAFFGLIALGVSTPTTLTSHDLLGTRVAAVVRTGAACTATFVTYVGLLIVGSGSDGSPLAAAVAFTLTALAVEAAARTLA</sequence>
<accession>A0A368N7N7</accession>
<name>A0A368N7N7_9EURY</name>
<dbReference type="RefSeq" id="WP_114448150.1">
    <property type="nucleotide sequence ID" value="NZ_QPHM01000001.1"/>
</dbReference>
<evidence type="ECO:0000313" key="3">
    <source>
        <dbReference type="Proteomes" id="UP000252189"/>
    </source>
</evidence>
<keyword evidence="1" id="KW-1133">Transmembrane helix</keyword>
<feature type="transmembrane region" description="Helical" evidence="1">
    <location>
        <begin position="39"/>
        <end position="58"/>
    </location>
</feature>
<protein>
    <submittedName>
        <fullName evidence="2">Uncharacterized protein</fullName>
    </submittedName>
</protein>
<evidence type="ECO:0000256" key="1">
    <source>
        <dbReference type="SAM" id="Phobius"/>
    </source>
</evidence>
<dbReference type="EMBL" id="QPHM01000001">
    <property type="protein sequence ID" value="RCU46597.1"/>
    <property type="molecule type" value="Genomic_DNA"/>
</dbReference>
<feature type="transmembrane region" description="Helical" evidence="1">
    <location>
        <begin position="70"/>
        <end position="91"/>
    </location>
</feature>
<feature type="transmembrane region" description="Helical" evidence="1">
    <location>
        <begin position="97"/>
        <end position="117"/>
    </location>
</feature>
<feature type="transmembrane region" description="Helical" evidence="1">
    <location>
        <begin position="12"/>
        <end position="33"/>
    </location>
</feature>
<comment type="caution">
    <text evidence="2">The sequence shown here is derived from an EMBL/GenBank/DDBJ whole genome shotgun (WGS) entry which is preliminary data.</text>
</comment>
<dbReference type="Proteomes" id="UP000252189">
    <property type="component" value="Unassembled WGS sequence"/>
</dbReference>
<reference evidence="2 3" key="1">
    <citation type="submission" date="2018-07" db="EMBL/GenBank/DDBJ databases">
        <title>Genome sequences of Haloplanus salinus JCM 18368T.</title>
        <authorList>
            <person name="Kim Y.B."/>
            <person name="Roh S.W."/>
        </authorList>
    </citation>
    <scope>NUCLEOTIDE SEQUENCE [LARGE SCALE GENOMIC DNA]</scope>
    <source>
        <strain evidence="2 3">JCM 18368</strain>
    </source>
</reference>
<gene>
    <name evidence="2" type="ORF">DU504_04320</name>
</gene>
<keyword evidence="3" id="KW-1185">Reference proteome</keyword>
<dbReference type="OrthoDB" id="304507at2157"/>
<keyword evidence="1" id="KW-0812">Transmembrane</keyword>